<dbReference type="SUPFAM" id="SSF48008">
    <property type="entry name" value="GntR ligand-binding domain-like"/>
    <property type="match status" value="1"/>
</dbReference>
<keyword evidence="6" id="KW-1185">Reference proteome</keyword>
<dbReference type="InterPro" id="IPR036388">
    <property type="entry name" value="WH-like_DNA-bd_sf"/>
</dbReference>
<dbReference type="Gene3D" id="1.10.10.10">
    <property type="entry name" value="Winged helix-like DNA-binding domain superfamily/Winged helix DNA-binding domain"/>
    <property type="match status" value="1"/>
</dbReference>
<dbReference type="SMART" id="SM00895">
    <property type="entry name" value="FCD"/>
    <property type="match status" value="1"/>
</dbReference>
<dbReference type="RefSeq" id="WP_343880326.1">
    <property type="nucleotide sequence ID" value="NZ_BAAAIJ010000047.1"/>
</dbReference>
<dbReference type="InterPro" id="IPR008920">
    <property type="entry name" value="TF_FadR/GntR_C"/>
</dbReference>
<evidence type="ECO:0000256" key="2">
    <source>
        <dbReference type="ARBA" id="ARBA00023125"/>
    </source>
</evidence>
<dbReference type="PROSITE" id="PS50949">
    <property type="entry name" value="HTH_GNTR"/>
    <property type="match status" value="1"/>
</dbReference>
<evidence type="ECO:0000256" key="3">
    <source>
        <dbReference type="ARBA" id="ARBA00023163"/>
    </source>
</evidence>
<dbReference type="EMBL" id="JBHUGA010000011">
    <property type="protein sequence ID" value="MFD1846018.1"/>
    <property type="molecule type" value="Genomic_DNA"/>
</dbReference>
<dbReference type="PANTHER" id="PTHR43537">
    <property type="entry name" value="TRANSCRIPTIONAL REGULATOR, GNTR FAMILY"/>
    <property type="match status" value="1"/>
</dbReference>
<keyword evidence="2" id="KW-0238">DNA-binding</keyword>
<dbReference type="InterPro" id="IPR011711">
    <property type="entry name" value="GntR_C"/>
</dbReference>
<accession>A0ABW4Q603</accession>
<evidence type="ECO:0000313" key="6">
    <source>
        <dbReference type="Proteomes" id="UP001597307"/>
    </source>
</evidence>
<dbReference type="Proteomes" id="UP001597307">
    <property type="component" value="Unassembled WGS sequence"/>
</dbReference>
<sequence>MPTDSRCSVIDDAITDPGRPTTAPAYVLAQLRRAIIAGELLPGQPLRQDALAERFGVSRVPLREAFKVLEGEGQVVYAPHRGYKVATLSLTDLLEVYRIREILEAEAVQVSIRRSDDGVVTQLRAAAREVETASAAGDLLAMTEANRRFHFLMVTSARMPRLEKLIQVLWDATETYRFVYYGDEVNRHRVEDEHRRIIDAFADRDADRVITLLNEHRSHAVDALRTFLNGK</sequence>
<dbReference type="PANTHER" id="PTHR43537:SF5">
    <property type="entry name" value="UXU OPERON TRANSCRIPTIONAL REGULATOR"/>
    <property type="match status" value="1"/>
</dbReference>
<gene>
    <name evidence="5" type="ORF">ACFSFX_05345</name>
</gene>
<name>A0ABW4Q603_9MICC</name>
<dbReference type="Pfam" id="PF00392">
    <property type="entry name" value="GntR"/>
    <property type="match status" value="1"/>
</dbReference>
<dbReference type="SUPFAM" id="SSF46785">
    <property type="entry name" value="Winged helix' DNA-binding domain"/>
    <property type="match status" value="1"/>
</dbReference>
<dbReference type="Gene3D" id="1.20.120.530">
    <property type="entry name" value="GntR ligand-binding domain-like"/>
    <property type="match status" value="1"/>
</dbReference>
<dbReference type="Pfam" id="PF07729">
    <property type="entry name" value="FCD"/>
    <property type="match status" value="1"/>
</dbReference>
<dbReference type="InterPro" id="IPR036390">
    <property type="entry name" value="WH_DNA-bd_sf"/>
</dbReference>
<dbReference type="InterPro" id="IPR000524">
    <property type="entry name" value="Tscrpt_reg_HTH_GntR"/>
</dbReference>
<reference evidence="6" key="1">
    <citation type="journal article" date="2019" name="Int. J. Syst. Evol. Microbiol.">
        <title>The Global Catalogue of Microorganisms (GCM) 10K type strain sequencing project: providing services to taxonomists for standard genome sequencing and annotation.</title>
        <authorList>
            <consortium name="The Broad Institute Genomics Platform"/>
            <consortium name="The Broad Institute Genome Sequencing Center for Infectious Disease"/>
            <person name="Wu L."/>
            <person name="Ma J."/>
        </authorList>
    </citation>
    <scope>NUCLEOTIDE SEQUENCE [LARGE SCALE GENOMIC DNA]</scope>
    <source>
        <strain evidence="6">JCM 11496</strain>
    </source>
</reference>
<protein>
    <submittedName>
        <fullName evidence="5">GntR family transcriptional regulator</fullName>
    </submittedName>
</protein>
<dbReference type="CDD" id="cd07377">
    <property type="entry name" value="WHTH_GntR"/>
    <property type="match status" value="1"/>
</dbReference>
<dbReference type="SMART" id="SM00345">
    <property type="entry name" value="HTH_GNTR"/>
    <property type="match status" value="1"/>
</dbReference>
<keyword evidence="1" id="KW-0805">Transcription regulation</keyword>
<keyword evidence="3" id="KW-0804">Transcription</keyword>
<proteinExistence type="predicted"/>
<comment type="caution">
    <text evidence="5">The sequence shown here is derived from an EMBL/GenBank/DDBJ whole genome shotgun (WGS) entry which is preliminary data.</text>
</comment>
<organism evidence="5 6">
    <name type="scientific">Arthrobacter flavus</name>
    <dbReference type="NCBI Taxonomy" id="95172"/>
    <lineage>
        <taxon>Bacteria</taxon>
        <taxon>Bacillati</taxon>
        <taxon>Actinomycetota</taxon>
        <taxon>Actinomycetes</taxon>
        <taxon>Micrococcales</taxon>
        <taxon>Micrococcaceae</taxon>
        <taxon>Arthrobacter</taxon>
    </lineage>
</organism>
<evidence type="ECO:0000313" key="5">
    <source>
        <dbReference type="EMBL" id="MFD1846018.1"/>
    </source>
</evidence>
<evidence type="ECO:0000256" key="1">
    <source>
        <dbReference type="ARBA" id="ARBA00023015"/>
    </source>
</evidence>
<feature type="domain" description="HTH gntR-type" evidence="4">
    <location>
        <begin position="21"/>
        <end position="88"/>
    </location>
</feature>
<evidence type="ECO:0000259" key="4">
    <source>
        <dbReference type="PROSITE" id="PS50949"/>
    </source>
</evidence>